<reference evidence="9" key="1">
    <citation type="submission" date="2016-02" db="EMBL/GenBank/DDBJ databases">
        <title>Draft genome sequence of Microdochium bolleyi, a fungal endophyte of beachgrass.</title>
        <authorList>
            <consortium name="DOE Joint Genome Institute"/>
            <person name="David A.S."/>
            <person name="May G."/>
            <person name="Haridas S."/>
            <person name="Lim J."/>
            <person name="Wang M."/>
            <person name="Labutti K."/>
            <person name="Lipzen A."/>
            <person name="Barry K."/>
            <person name="Grigoriev I.V."/>
        </authorList>
    </citation>
    <scope>NUCLEOTIDE SEQUENCE [LARGE SCALE GENOMIC DNA]</scope>
    <source>
        <strain evidence="9">J235TASD1</strain>
    </source>
</reference>
<keyword evidence="4" id="KW-1133">Transmembrane helix</keyword>
<dbReference type="PANTHER" id="PTHR10165:SF154">
    <property type="entry name" value="PAP2 DOMAIN PROTEIN (AFU_ORTHOLOGUE AFUA_1G09730)"/>
    <property type="match status" value="1"/>
</dbReference>
<keyword evidence="9" id="KW-1185">Reference proteome</keyword>
<dbReference type="GO" id="GO:0046839">
    <property type="term" value="P:phospholipid dephosphorylation"/>
    <property type="evidence" value="ECO:0007669"/>
    <property type="project" value="TreeGrafter"/>
</dbReference>
<dbReference type="GO" id="GO:0006644">
    <property type="term" value="P:phospholipid metabolic process"/>
    <property type="evidence" value="ECO:0007669"/>
    <property type="project" value="InterPro"/>
</dbReference>
<dbReference type="STRING" id="196109.A0A136J444"/>
<evidence type="ECO:0000256" key="2">
    <source>
        <dbReference type="ARBA" id="ARBA00008816"/>
    </source>
</evidence>
<dbReference type="Gene3D" id="1.20.144.10">
    <property type="entry name" value="Phosphatidic acid phosphatase type 2/haloperoxidase"/>
    <property type="match status" value="2"/>
</dbReference>
<dbReference type="InterPro" id="IPR036938">
    <property type="entry name" value="PAP2/HPO_sf"/>
</dbReference>
<gene>
    <name evidence="8" type="ORF">Micbo1qcDRAFT_194928</name>
</gene>
<keyword evidence="3" id="KW-0812">Transmembrane</keyword>
<dbReference type="GO" id="GO:0008195">
    <property type="term" value="F:phosphatidate phosphatase activity"/>
    <property type="evidence" value="ECO:0007669"/>
    <property type="project" value="TreeGrafter"/>
</dbReference>
<proteinExistence type="inferred from homology"/>
<dbReference type="CDD" id="cd03390">
    <property type="entry name" value="PAP2_containing_1_like"/>
    <property type="match status" value="1"/>
</dbReference>
<dbReference type="InParanoid" id="A0A136J444"/>
<keyword evidence="5" id="KW-0472">Membrane</keyword>
<feature type="domain" description="Phosphatidic acid phosphatase type 2/haloperoxidase" evidence="7">
    <location>
        <begin position="154"/>
        <end position="281"/>
    </location>
</feature>
<evidence type="ECO:0000259" key="7">
    <source>
        <dbReference type="SMART" id="SM00014"/>
    </source>
</evidence>
<dbReference type="GO" id="GO:0016020">
    <property type="term" value="C:membrane"/>
    <property type="evidence" value="ECO:0007669"/>
    <property type="project" value="UniProtKB-SubCell"/>
</dbReference>
<feature type="region of interest" description="Disordered" evidence="6">
    <location>
        <begin position="1"/>
        <end position="34"/>
    </location>
</feature>
<evidence type="ECO:0000313" key="9">
    <source>
        <dbReference type="Proteomes" id="UP000070501"/>
    </source>
</evidence>
<dbReference type="SMART" id="SM00014">
    <property type="entry name" value="acidPPc"/>
    <property type="match status" value="1"/>
</dbReference>
<feature type="region of interest" description="Disordered" evidence="6">
    <location>
        <begin position="424"/>
        <end position="466"/>
    </location>
</feature>
<evidence type="ECO:0000256" key="4">
    <source>
        <dbReference type="ARBA" id="ARBA00022989"/>
    </source>
</evidence>
<dbReference type="EMBL" id="KQ964249">
    <property type="protein sequence ID" value="KXJ91945.1"/>
    <property type="molecule type" value="Genomic_DNA"/>
</dbReference>
<evidence type="ECO:0000256" key="5">
    <source>
        <dbReference type="ARBA" id="ARBA00023136"/>
    </source>
</evidence>
<dbReference type="InterPro" id="IPR043216">
    <property type="entry name" value="PAP-like"/>
</dbReference>
<dbReference type="SUPFAM" id="SSF48317">
    <property type="entry name" value="Acid phosphatase/Vanadium-dependent haloperoxidase"/>
    <property type="match status" value="2"/>
</dbReference>
<dbReference type="InterPro" id="IPR000326">
    <property type="entry name" value="PAP2/HPO"/>
</dbReference>
<comment type="similarity">
    <text evidence="2">Belongs to the PA-phosphatase related phosphoesterase family.</text>
</comment>
<name>A0A136J444_9PEZI</name>
<dbReference type="Proteomes" id="UP000070501">
    <property type="component" value="Unassembled WGS sequence"/>
</dbReference>
<dbReference type="OrthoDB" id="8907274at2759"/>
<accession>A0A136J444</accession>
<evidence type="ECO:0000256" key="6">
    <source>
        <dbReference type="SAM" id="MobiDB-lite"/>
    </source>
</evidence>
<protein>
    <submittedName>
        <fullName evidence="8">PAP2 superfamily-domain-containing protein</fullName>
    </submittedName>
</protein>
<organism evidence="8 9">
    <name type="scientific">Microdochium bolleyi</name>
    <dbReference type="NCBI Taxonomy" id="196109"/>
    <lineage>
        <taxon>Eukaryota</taxon>
        <taxon>Fungi</taxon>
        <taxon>Dikarya</taxon>
        <taxon>Ascomycota</taxon>
        <taxon>Pezizomycotina</taxon>
        <taxon>Sordariomycetes</taxon>
        <taxon>Xylariomycetidae</taxon>
        <taxon>Xylariales</taxon>
        <taxon>Microdochiaceae</taxon>
        <taxon>Microdochium</taxon>
    </lineage>
</organism>
<dbReference type="AlphaFoldDB" id="A0A136J444"/>
<dbReference type="Pfam" id="PF01569">
    <property type="entry name" value="PAP2"/>
    <property type="match status" value="2"/>
</dbReference>
<comment type="subcellular location">
    <subcellularLocation>
        <location evidence="1">Membrane</location>
        <topology evidence="1">Multi-pass membrane protein</topology>
    </subcellularLocation>
</comment>
<feature type="compositionally biased region" description="Polar residues" evidence="6">
    <location>
        <begin position="450"/>
        <end position="466"/>
    </location>
</feature>
<sequence length="466" mass="51860">MPAPQDPEDRQNLLHPASYTADGRQHSAATTPDMKFPSMARPGSQYSNKITMVQILSYALDWIILIIVGVAGTLLNKVPPNKRPFSLQDLNISFPFAEKETVNSFWLLMCNAVFPIVIILFVALVFVPGSTVPKGTPKRLIWNRKLWELHTGWLGLALSLITAWIVTSGMKNMNGRPRPDLLSRCLADAENWRQHLAGYNNPPTDSYHGQLVKATICTQTDHEKLDDGFRSYPSGHSSSAAAGLIYLSLFLASKFALTIPFVLPESDAAASMAESAAAFPSRLRNNRGTTAASRAAGNGQAGDNLSYPDDPEMSQQVATHHSQIIAVRRQAAAPPLYLLLLAVLPFFTAVFIASSRWFDFRHHAFDILFGFFIGVVSAWFAFRFYHLPLRSGAGWSWGPRSHDKAFWAGMGSYTYATNHQDWDTPRDDEERMMTTGRGQNIELENRNRSKLSTPENTDTSYSPHAR</sequence>
<dbReference type="PANTHER" id="PTHR10165">
    <property type="entry name" value="LIPID PHOSPHATE PHOSPHATASE"/>
    <property type="match status" value="1"/>
</dbReference>
<evidence type="ECO:0000313" key="8">
    <source>
        <dbReference type="EMBL" id="KXJ91945.1"/>
    </source>
</evidence>
<evidence type="ECO:0000256" key="3">
    <source>
        <dbReference type="ARBA" id="ARBA00022692"/>
    </source>
</evidence>
<evidence type="ECO:0000256" key="1">
    <source>
        <dbReference type="ARBA" id="ARBA00004141"/>
    </source>
</evidence>